<feature type="transmembrane region" description="Helical" evidence="2">
    <location>
        <begin position="198"/>
        <end position="221"/>
    </location>
</feature>
<feature type="chain" id="PRO_5035452087" evidence="3">
    <location>
        <begin position="19"/>
        <end position="223"/>
    </location>
</feature>
<keyword evidence="2" id="KW-0472">Membrane</keyword>
<keyword evidence="3" id="KW-0732">Signal</keyword>
<accession>A0A8K0XUC4</accession>
<keyword evidence="2" id="KW-1133">Transmembrane helix</keyword>
<dbReference type="Proteomes" id="UP000813824">
    <property type="component" value="Unassembled WGS sequence"/>
</dbReference>
<feature type="region of interest" description="Disordered" evidence="1">
    <location>
        <begin position="152"/>
        <end position="172"/>
    </location>
</feature>
<keyword evidence="2" id="KW-0812">Transmembrane</keyword>
<evidence type="ECO:0000256" key="1">
    <source>
        <dbReference type="SAM" id="MobiDB-lite"/>
    </source>
</evidence>
<comment type="caution">
    <text evidence="4">The sequence shown here is derived from an EMBL/GenBank/DDBJ whole genome shotgun (WGS) entry which is preliminary data.</text>
</comment>
<keyword evidence="5" id="KW-1185">Reference proteome</keyword>
<organism evidence="4 5">
    <name type="scientific">Cristinia sonorae</name>
    <dbReference type="NCBI Taxonomy" id="1940300"/>
    <lineage>
        <taxon>Eukaryota</taxon>
        <taxon>Fungi</taxon>
        <taxon>Dikarya</taxon>
        <taxon>Basidiomycota</taxon>
        <taxon>Agaricomycotina</taxon>
        <taxon>Agaricomycetes</taxon>
        <taxon>Agaricomycetidae</taxon>
        <taxon>Agaricales</taxon>
        <taxon>Pleurotineae</taxon>
        <taxon>Stephanosporaceae</taxon>
        <taxon>Cristinia</taxon>
    </lineage>
</organism>
<dbReference type="AlphaFoldDB" id="A0A8K0XUC4"/>
<gene>
    <name evidence="4" type="ORF">BXZ70DRAFT_916315</name>
</gene>
<proteinExistence type="predicted"/>
<evidence type="ECO:0000256" key="2">
    <source>
        <dbReference type="SAM" id="Phobius"/>
    </source>
</evidence>
<evidence type="ECO:0000256" key="3">
    <source>
        <dbReference type="SAM" id="SignalP"/>
    </source>
</evidence>
<evidence type="ECO:0000313" key="5">
    <source>
        <dbReference type="Proteomes" id="UP000813824"/>
    </source>
</evidence>
<evidence type="ECO:0000313" key="4">
    <source>
        <dbReference type="EMBL" id="KAH8107085.1"/>
    </source>
</evidence>
<feature type="signal peptide" evidence="3">
    <location>
        <begin position="1"/>
        <end position="18"/>
    </location>
</feature>
<name>A0A8K0XUC4_9AGAR</name>
<protein>
    <submittedName>
        <fullName evidence="4">Uncharacterized protein</fullName>
    </submittedName>
</protein>
<sequence length="223" mass="23807">MLLTLLSLVTLFSQVISAQVVVNGQIFTNGLAIIDSPAPNTSLHAGSTAAIAVDVSGDGHLSLSADSHVPTHFISLEIYLTSADLNVTVSQGPDLLKQEQGSTVKHISWAVDACVPSGNYNLTFYEGSIIQDRSYFIVTPLPVSVQNFNPTSLCQNNTNPPQPIPQPSSSLTKSPWLDETQTSLAPVPFPSNTVSEAFGLHTLFSLGEVVMFGAAVAYLMYWV</sequence>
<dbReference type="OrthoDB" id="3267335at2759"/>
<dbReference type="EMBL" id="JAEVFJ010000002">
    <property type="protein sequence ID" value="KAH8107085.1"/>
    <property type="molecule type" value="Genomic_DNA"/>
</dbReference>
<reference evidence="4" key="1">
    <citation type="journal article" date="2021" name="New Phytol.">
        <title>Evolutionary innovations through gain and loss of genes in the ectomycorrhizal Boletales.</title>
        <authorList>
            <person name="Wu G."/>
            <person name="Miyauchi S."/>
            <person name="Morin E."/>
            <person name="Kuo A."/>
            <person name="Drula E."/>
            <person name="Varga T."/>
            <person name="Kohler A."/>
            <person name="Feng B."/>
            <person name="Cao Y."/>
            <person name="Lipzen A."/>
            <person name="Daum C."/>
            <person name="Hundley H."/>
            <person name="Pangilinan J."/>
            <person name="Johnson J."/>
            <person name="Barry K."/>
            <person name="LaButti K."/>
            <person name="Ng V."/>
            <person name="Ahrendt S."/>
            <person name="Min B."/>
            <person name="Choi I.G."/>
            <person name="Park H."/>
            <person name="Plett J.M."/>
            <person name="Magnuson J."/>
            <person name="Spatafora J.W."/>
            <person name="Nagy L.G."/>
            <person name="Henrissat B."/>
            <person name="Grigoriev I.V."/>
            <person name="Yang Z.L."/>
            <person name="Xu J."/>
            <person name="Martin F.M."/>
        </authorList>
    </citation>
    <scope>NUCLEOTIDE SEQUENCE</scope>
    <source>
        <strain evidence="4">KKN 215</strain>
    </source>
</reference>